<dbReference type="EMBL" id="JBHMDO010000039">
    <property type="protein sequence ID" value="MFB9329041.1"/>
    <property type="molecule type" value="Genomic_DNA"/>
</dbReference>
<dbReference type="Pfam" id="PF00561">
    <property type="entry name" value="Abhydrolase_1"/>
    <property type="match status" value="1"/>
</dbReference>
<evidence type="ECO:0000313" key="3">
    <source>
        <dbReference type="EMBL" id="MFB9329041.1"/>
    </source>
</evidence>
<dbReference type="InterPro" id="IPR029058">
    <property type="entry name" value="AB_hydrolase_fold"/>
</dbReference>
<feature type="domain" description="AB hydrolase-1" evidence="2">
    <location>
        <begin position="33"/>
        <end position="165"/>
    </location>
</feature>
<accession>A0ABV5KUY4</accession>
<organism evidence="3 4">
    <name type="scientific">Paenibacillus aurantiacus</name>
    <dbReference type="NCBI Taxonomy" id="1936118"/>
    <lineage>
        <taxon>Bacteria</taxon>
        <taxon>Bacillati</taxon>
        <taxon>Bacillota</taxon>
        <taxon>Bacilli</taxon>
        <taxon>Bacillales</taxon>
        <taxon>Paenibacillaceae</taxon>
        <taxon>Paenibacillus</taxon>
    </lineage>
</organism>
<dbReference type="Proteomes" id="UP001589747">
    <property type="component" value="Unassembled WGS sequence"/>
</dbReference>
<dbReference type="InterPro" id="IPR050261">
    <property type="entry name" value="FrsA_esterase"/>
</dbReference>
<evidence type="ECO:0000256" key="1">
    <source>
        <dbReference type="ARBA" id="ARBA00038115"/>
    </source>
</evidence>
<comment type="similarity">
    <text evidence="1">Belongs to the AB hydrolase superfamily. FUS2 hydrolase family.</text>
</comment>
<dbReference type="RefSeq" id="WP_377498935.1">
    <property type="nucleotide sequence ID" value="NZ_JBHMDO010000039.1"/>
</dbReference>
<keyword evidence="4" id="KW-1185">Reference proteome</keyword>
<keyword evidence="3" id="KW-0378">Hydrolase</keyword>
<name>A0ABV5KUY4_9BACL</name>
<protein>
    <submittedName>
        <fullName evidence="3">Alpha/beta hydrolase family protein</fullName>
        <ecNumber evidence="3">3.4.-.-</ecNumber>
    </submittedName>
</protein>
<dbReference type="SUPFAM" id="SSF53474">
    <property type="entry name" value="alpha/beta-Hydrolases"/>
    <property type="match status" value="1"/>
</dbReference>
<sequence length="283" mass="31661">MQALHTASFAFELEQDLTIRGEVRVTGGESRRPVVLLVHGFKGFKDWGFFPYAAEQLARSGFAAVTFNFSCNGVGRSDFDELHKFGRNTYSREQSDLSELLDRLRAGELPLADRMDAGRLALIGHSRGGGNSLIFAASQPDAIRAVVSWNGISDVNLFGDEFREQVLREGLGYVENARTKQHMPITAAFFEDLDRNRERFDITTAIAELPMPVLTVQGDQDARRLVLGQERLQQAAPRQRHMRIEGANHTFGAVHPFTGTTFHLERALGLTIGFLTEHLRHSH</sequence>
<dbReference type="InterPro" id="IPR000073">
    <property type="entry name" value="AB_hydrolase_1"/>
</dbReference>
<dbReference type="PANTHER" id="PTHR22946">
    <property type="entry name" value="DIENELACTONE HYDROLASE DOMAIN-CONTAINING PROTEIN-RELATED"/>
    <property type="match status" value="1"/>
</dbReference>
<dbReference type="EC" id="3.4.-.-" evidence="3"/>
<evidence type="ECO:0000313" key="4">
    <source>
        <dbReference type="Proteomes" id="UP001589747"/>
    </source>
</evidence>
<gene>
    <name evidence="3" type="ORF">ACFFSY_24160</name>
</gene>
<dbReference type="GO" id="GO:0016787">
    <property type="term" value="F:hydrolase activity"/>
    <property type="evidence" value="ECO:0007669"/>
    <property type="project" value="UniProtKB-KW"/>
</dbReference>
<dbReference type="Gene3D" id="3.40.50.1820">
    <property type="entry name" value="alpha/beta hydrolase"/>
    <property type="match status" value="1"/>
</dbReference>
<proteinExistence type="inferred from homology"/>
<reference evidence="3 4" key="1">
    <citation type="submission" date="2024-09" db="EMBL/GenBank/DDBJ databases">
        <authorList>
            <person name="Sun Q."/>
            <person name="Mori K."/>
        </authorList>
    </citation>
    <scope>NUCLEOTIDE SEQUENCE [LARGE SCALE GENOMIC DNA]</scope>
    <source>
        <strain evidence="3 4">TISTR 2452</strain>
    </source>
</reference>
<evidence type="ECO:0000259" key="2">
    <source>
        <dbReference type="Pfam" id="PF00561"/>
    </source>
</evidence>
<comment type="caution">
    <text evidence="3">The sequence shown here is derived from an EMBL/GenBank/DDBJ whole genome shotgun (WGS) entry which is preliminary data.</text>
</comment>